<dbReference type="SMART" id="SM00404">
    <property type="entry name" value="PTPc_motif"/>
    <property type="match status" value="1"/>
</dbReference>
<evidence type="ECO:0000259" key="2">
    <source>
        <dbReference type="PROSITE" id="PS50056"/>
    </source>
</evidence>
<dbReference type="PANTHER" id="PTHR19134:SF559">
    <property type="entry name" value="TYROSINE-PROTEIN PHOSPHATASE DOMAIN-CONTAINING PROTEIN"/>
    <property type="match status" value="1"/>
</dbReference>
<dbReference type="WBParaSite" id="PTRK_0001056500.1">
    <property type="protein sequence ID" value="PTRK_0001056500.1"/>
    <property type="gene ID" value="PTRK_0001056500"/>
</dbReference>
<dbReference type="GO" id="GO:0004725">
    <property type="term" value="F:protein tyrosine phosphatase activity"/>
    <property type="evidence" value="ECO:0007669"/>
    <property type="project" value="InterPro"/>
</dbReference>
<dbReference type="Pfam" id="PF00102">
    <property type="entry name" value="Y_phosphatase"/>
    <property type="match status" value="1"/>
</dbReference>
<dbReference type="Gene3D" id="3.90.190.10">
    <property type="entry name" value="Protein tyrosine phosphatase superfamily"/>
    <property type="match status" value="1"/>
</dbReference>
<organism evidence="3 4">
    <name type="scientific">Parastrongyloides trichosuri</name>
    <name type="common">Possum-specific nematode worm</name>
    <dbReference type="NCBI Taxonomy" id="131310"/>
    <lineage>
        <taxon>Eukaryota</taxon>
        <taxon>Metazoa</taxon>
        <taxon>Ecdysozoa</taxon>
        <taxon>Nematoda</taxon>
        <taxon>Chromadorea</taxon>
        <taxon>Rhabditida</taxon>
        <taxon>Tylenchina</taxon>
        <taxon>Panagrolaimomorpha</taxon>
        <taxon>Strongyloidoidea</taxon>
        <taxon>Strongyloididae</taxon>
        <taxon>Parastrongyloides</taxon>
    </lineage>
</organism>
<dbReference type="SUPFAM" id="SSF52799">
    <property type="entry name" value="(Phosphotyrosine protein) phosphatases II"/>
    <property type="match status" value="1"/>
</dbReference>
<dbReference type="InterPro" id="IPR000242">
    <property type="entry name" value="PTP_cat"/>
</dbReference>
<evidence type="ECO:0008006" key="5">
    <source>
        <dbReference type="Google" id="ProtNLM"/>
    </source>
</evidence>
<dbReference type="InterPro" id="IPR003595">
    <property type="entry name" value="Tyr_Pase_cat"/>
</dbReference>
<accession>A0A0N4ZPV8</accession>
<dbReference type="CDD" id="cd00047">
    <property type="entry name" value="PTPc"/>
    <property type="match status" value="1"/>
</dbReference>
<evidence type="ECO:0000313" key="4">
    <source>
        <dbReference type="WBParaSite" id="PTRK_0001056500.1"/>
    </source>
</evidence>
<dbReference type="AlphaFoldDB" id="A0A0N4ZPV8"/>
<protein>
    <recommendedName>
        <fullName evidence="5">Tyrosine-protein phosphatase domain-containing protein</fullName>
    </recommendedName>
</protein>
<dbReference type="InterPro" id="IPR000387">
    <property type="entry name" value="Tyr_Pase_dom"/>
</dbReference>
<dbReference type="PROSITE" id="PS50056">
    <property type="entry name" value="TYR_PHOSPHATASE_2"/>
    <property type="match status" value="1"/>
</dbReference>
<dbReference type="InterPro" id="IPR050348">
    <property type="entry name" value="Protein-Tyr_Phosphatase"/>
</dbReference>
<dbReference type="STRING" id="131310.A0A0N4ZPV8"/>
<evidence type="ECO:0000313" key="3">
    <source>
        <dbReference type="Proteomes" id="UP000038045"/>
    </source>
</evidence>
<dbReference type="PANTHER" id="PTHR19134">
    <property type="entry name" value="RECEPTOR-TYPE TYROSINE-PROTEIN PHOSPHATASE"/>
    <property type="match status" value="1"/>
</dbReference>
<feature type="domain" description="Tyrosine specific protein phosphatases" evidence="2">
    <location>
        <begin position="227"/>
        <end position="303"/>
    </location>
</feature>
<dbReference type="PROSITE" id="PS50055">
    <property type="entry name" value="TYR_PHOSPHATASE_PTP"/>
    <property type="match status" value="1"/>
</dbReference>
<dbReference type="SMART" id="SM00194">
    <property type="entry name" value="PTPc"/>
    <property type="match status" value="1"/>
</dbReference>
<reference evidence="4" key="1">
    <citation type="submission" date="2017-02" db="UniProtKB">
        <authorList>
            <consortium name="WormBaseParasite"/>
        </authorList>
    </citation>
    <scope>IDENTIFICATION</scope>
</reference>
<evidence type="ECO:0000259" key="1">
    <source>
        <dbReference type="PROSITE" id="PS50055"/>
    </source>
</evidence>
<dbReference type="InterPro" id="IPR029021">
    <property type="entry name" value="Prot-tyrosine_phosphatase-like"/>
</dbReference>
<dbReference type="Proteomes" id="UP000038045">
    <property type="component" value="Unplaced"/>
</dbReference>
<name>A0A0N4ZPV8_PARTI</name>
<keyword evidence="3" id="KW-1185">Reference proteome</keyword>
<feature type="domain" description="Tyrosine-protein phosphatase" evidence="1">
    <location>
        <begin position="72"/>
        <end position="312"/>
    </location>
</feature>
<proteinExistence type="predicted"/>
<sequence length="342" mass="40395">MSLRHQTAHPSKANPENVNYTNLQKKDDDVEFNLKADQIFEEIYKGKEETVRDWMREIVKYPLTTDTCLMDENAPRNRFQNILLYDGNRVKIRDKSRGNDYYHASYVDGYDKCKRYIVAQAPFDDVTEFDFWRLVSSSKPSMIILLGNVNSEKDHFIPQFWKTERKDKKHYNEITVKTTDVISSKHWDTYAIELNDKAKVESKRKSHFYLLHYRVWMNDNVVPEYILDFRAHYQLKKAECEVKKMEGPIMIVCPTGTHRASFFAAMDIIMERINQEKRVGVRSTVQIIAQQRYGSFIFFEHYVNLIDTIIKHCISSNIIDLHLLAEAELKKKKNGDGKQKEE</sequence>